<organism evidence="2 3">
    <name type="scientific">Grifola frondosa</name>
    <name type="common">Maitake</name>
    <name type="synonym">Polyporus frondosus</name>
    <dbReference type="NCBI Taxonomy" id="5627"/>
    <lineage>
        <taxon>Eukaryota</taxon>
        <taxon>Fungi</taxon>
        <taxon>Dikarya</taxon>
        <taxon>Basidiomycota</taxon>
        <taxon>Agaricomycotina</taxon>
        <taxon>Agaricomycetes</taxon>
        <taxon>Polyporales</taxon>
        <taxon>Grifolaceae</taxon>
        <taxon>Grifola</taxon>
    </lineage>
</organism>
<gene>
    <name evidence="2" type="ORF">A0H81_06983</name>
</gene>
<proteinExistence type="predicted"/>
<evidence type="ECO:0000256" key="1">
    <source>
        <dbReference type="SAM" id="MobiDB-lite"/>
    </source>
</evidence>
<keyword evidence="3" id="KW-1185">Reference proteome</keyword>
<dbReference type="Proteomes" id="UP000092993">
    <property type="component" value="Unassembled WGS sequence"/>
</dbReference>
<comment type="caution">
    <text evidence="2">The sequence shown here is derived from an EMBL/GenBank/DDBJ whole genome shotgun (WGS) entry which is preliminary data.</text>
</comment>
<sequence>MIRTTQALLHKSHLYNTLTQFNITQKNTMQQINIKRFSLTALLRRSFKRRSADPAEDSTSLSPSFGREPVTQSSPTPSFASVSDWESVVQPSLCLSLSFEDSSEVSCTPWFQGTTSTDDDVGFAPAQVHEVSRGSLTKEMSIAEMYSAYLKGEAIDKNEVYPCFASVIPTFGESIGMGSEIAKEPPCADTPATFKSDEPANEGTVRRTMIGDEADNGSIVAEQNNVVAFQIDATEVQVEINDVSASVLAEELEVKFGTRIDSGESEVYVKEKIQARDVHTMKRAEIYLPEGKNGKKKWLAAAPEDEIERTEDLSQTVSTKEFIERIEIVNEVRTGGRGLVKE</sequence>
<evidence type="ECO:0000313" key="3">
    <source>
        <dbReference type="Proteomes" id="UP000092993"/>
    </source>
</evidence>
<accession>A0A1C7M988</accession>
<protein>
    <submittedName>
        <fullName evidence="2">Uncharacterized protein</fullName>
    </submittedName>
</protein>
<evidence type="ECO:0000313" key="2">
    <source>
        <dbReference type="EMBL" id="OBZ73408.1"/>
    </source>
</evidence>
<name>A0A1C7M988_GRIFR</name>
<dbReference type="AlphaFoldDB" id="A0A1C7M988"/>
<dbReference type="EMBL" id="LUGG01000007">
    <property type="protein sequence ID" value="OBZ73408.1"/>
    <property type="molecule type" value="Genomic_DNA"/>
</dbReference>
<feature type="region of interest" description="Disordered" evidence="1">
    <location>
        <begin position="50"/>
        <end position="79"/>
    </location>
</feature>
<reference evidence="2 3" key="1">
    <citation type="submission" date="2016-03" db="EMBL/GenBank/DDBJ databases">
        <title>Whole genome sequencing of Grifola frondosa 9006-11.</title>
        <authorList>
            <person name="Min B."/>
            <person name="Park H."/>
            <person name="Kim J.-G."/>
            <person name="Cho H."/>
            <person name="Oh Y.-L."/>
            <person name="Kong W.-S."/>
            <person name="Choi I.-G."/>
        </authorList>
    </citation>
    <scope>NUCLEOTIDE SEQUENCE [LARGE SCALE GENOMIC DNA]</scope>
    <source>
        <strain evidence="2 3">9006-11</strain>
    </source>
</reference>
<feature type="compositionally biased region" description="Polar residues" evidence="1">
    <location>
        <begin position="70"/>
        <end position="79"/>
    </location>
</feature>